<comment type="caution">
    <text evidence="1">The sequence shown here is derived from an EMBL/GenBank/DDBJ whole genome shotgun (WGS) entry which is preliminary data.</text>
</comment>
<evidence type="ECO:0000313" key="2">
    <source>
        <dbReference type="Proteomes" id="UP001164420"/>
    </source>
</evidence>
<organism evidence="1 2">
    <name type="scientific">Ralstonia mojiangensis</name>
    <dbReference type="NCBI Taxonomy" id="2953895"/>
    <lineage>
        <taxon>Bacteria</taxon>
        <taxon>Pseudomonadati</taxon>
        <taxon>Pseudomonadota</taxon>
        <taxon>Betaproteobacteria</taxon>
        <taxon>Burkholderiales</taxon>
        <taxon>Burkholderiaceae</taxon>
        <taxon>Ralstonia</taxon>
    </lineage>
</organism>
<keyword evidence="2" id="KW-1185">Reference proteome</keyword>
<reference evidence="1 2" key="1">
    <citation type="journal article" date="2023" name="Front. Microbiol.">
        <title>Ralstonia chuxiongensis sp. nov., Ralstonia mojiangensis sp. nov., and Ralstonia soli sp. nov., isolated from tobacco fields, are three novel species in the family Burkholderiaceae.</title>
        <authorList>
            <person name="Lu C.H."/>
            <person name="Zhang Y.Y."/>
            <person name="Jiang N."/>
            <person name="Chen W."/>
            <person name="Shao X."/>
            <person name="Zhao Z.M."/>
            <person name="Lu W.L."/>
            <person name="Hu X."/>
            <person name="Xi Y.X."/>
            <person name="Zou S.Y."/>
            <person name="Wei Q.J."/>
            <person name="Lin Z.L."/>
            <person name="Gong L."/>
            <person name="Gai X.T."/>
            <person name="Zhang L.Q."/>
            <person name="Li J.Y."/>
            <person name="Jin Y."/>
            <person name="Xia Z.Y."/>
        </authorList>
    </citation>
    <scope>NUCLEOTIDE SEQUENCE [LARGE SCALE GENOMIC DNA]</scope>
    <source>
        <strain evidence="1 2">22TCJT01-1</strain>
    </source>
</reference>
<dbReference type="EMBL" id="JAOCQI010000003">
    <property type="protein sequence ID" value="MCT7313283.1"/>
    <property type="molecule type" value="Genomic_DNA"/>
</dbReference>
<accession>A0ABT2LF11</accession>
<evidence type="ECO:0000313" key="1">
    <source>
        <dbReference type="EMBL" id="MCT7313283.1"/>
    </source>
</evidence>
<name>A0ABT2LF11_9RALS</name>
<protein>
    <submittedName>
        <fullName evidence="1">Uncharacterized protein</fullName>
    </submittedName>
</protein>
<sequence>MAILQVETYKGAHIILVQQPGEATCTGLIKYRSGGVPVTKDVMGPAGYRFRTPEDMAAVARAQIDELARMGVIHEAAPPP</sequence>
<dbReference type="Proteomes" id="UP001164420">
    <property type="component" value="Unassembled WGS sequence"/>
</dbReference>
<gene>
    <name evidence="1" type="ORF">N5J06_20100</name>
</gene>
<proteinExistence type="predicted"/>
<dbReference type="RefSeq" id="WP_260785030.1">
    <property type="nucleotide sequence ID" value="NZ_JAOCQI010000003.1"/>
</dbReference>